<dbReference type="Pfam" id="PF02537">
    <property type="entry name" value="CRCB"/>
    <property type="match status" value="1"/>
</dbReference>
<dbReference type="GO" id="GO:0046872">
    <property type="term" value="F:metal ion binding"/>
    <property type="evidence" value="ECO:0007669"/>
    <property type="project" value="UniProtKB-KW"/>
</dbReference>
<evidence type="ECO:0000313" key="11">
    <source>
        <dbReference type="EMBL" id="MBR0599013.1"/>
    </source>
</evidence>
<evidence type="ECO:0000256" key="6">
    <source>
        <dbReference type="ARBA" id="ARBA00023303"/>
    </source>
</evidence>
<evidence type="ECO:0000256" key="2">
    <source>
        <dbReference type="ARBA" id="ARBA00022475"/>
    </source>
</evidence>
<keyword evidence="2 10" id="KW-1003">Cell membrane</keyword>
<dbReference type="HAMAP" id="MF_00454">
    <property type="entry name" value="FluC"/>
    <property type="match status" value="1"/>
</dbReference>
<evidence type="ECO:0000256" key="3">
    <source>
        <dbReference type="ARBA" id="ARBA00022692"/>
    </source>
</evidence>
<name>A0A8J7W4M4_9FIRM</name>
<sequence>MSRYGINLLLSSDGFPFHTLLVNILGCFLLALAIEYLSAIPKIPHQLVSGLGTGFLGAFTTFSAFSAENAHLLLEGSYTIAALYIISSLIGGFFSAGLGFLFCRKWLQRGNEAED</sequence>
<dbReference type="PANTHER" id="PTHR28259:SF1">
    <property type="entry name" value="FLUORIDE EXPORT PROTEIN 1-RELATED"/>
    <property type="match status" value="1"/>
</dbReference>
<feature type="binding site" evidence="10">
    <location>
        <position position="57"/>
    </location>
    <ligand>
        <name>Na(+)</name>
        <dbReference type="ChEBI" id="CHEBI:29101"/>
        <note>structural</note>
    </ligand>
</feature>
<reference evidence="11" key="1">
    <citation type="submission" date="2021-04" db="EMBL/GenBank/DDBJ databases">
        <title>Sinoanaerobacter chloroacetimidivorans sp. nov., an obligate anaerobic bacterium isolated from anaerobic sludge.</title>
        <authorList>
            <person name="Bao Y."/>
        </authorList>
    </citation>
    <scope>NUCLEOTIDE SEQUENCE</scope>
    <source>
        <strain evidence="11">BAD-6</strain>
    </source>
</reference>
<organism evidence="11 12">
    <name type="scientific">Sinanaerobacter chloroacetimidivorans</name>
    <dbReference type="NCBI Taxonomy" id="2818044"/>
    <lineage>
        <taxon>Bacteria</taxon>
        <taxon>Bacillati</taxon>
        <taxon>Bacillota</taxon>
        <taxon>Clostridia</taxon>
        <taxon>Peptostreptococcales</taxon>
        <taxon>Anaerovoracaceae</taxon>
        <taxon>Sinanaerobacter</taxon>
    </lineage>
</organism>
<dbReference type="GO" id="GO:0140114">
    <property type="term" value="P:cellular detoxification of fluoride"/>
    <property type="evidence" value="ECO:0007669"/>
    <property type="project" value="UniProtKB-UniRule"/>
</dbReference>
<evidence type="ECO:0000256" key="4">
    <source>
        <dbReference type="ARBA" id="ARBA00022989"/>
    </source>
</evidence>
<dbReference type="Proteomes" id="UP000675664">
    <property type="component" value="Unassembled WGS sequence"/>
</dbReference>
<dbReference type="InterPro" id="IPR003691">
    <property type="entry name" value="FluC"/>
</dbReference>
<evidence type="ECO:0000256" key="5">
    <source>
        <dbReference type="ARBA" id="ARBA00023136"/>
    </source>
</evidence>
<evidence type="ECO:0000256" key="1">
    <source>
        <dbReference type="ARBA" id="ARBA00004651"/>
    </source>
</evidence>
<comment type="similarity">
    <text evidence="7 10">Belongs to the fluoride channel Fluc/FEX (TC 1.A.43) family.</text>
</comment>
<comment type="function">
    <text evidence="9 10">Fluoride-specific ion channel. Important for reducing fluoride concentration in the cell, thus reducing its toxicity.</text>
</comment>
<comment type="subcellular location">
    <subcellularLocation>
        <location evidence="1 10">Cell membrane</location>
        <topology evidence="1 10">Multi-pass membrane protein</topology>
    </subcellularLocation>
</comment>
<evidence type="ECO:0000313" key="12">
    <source>
        <dbReference type="Proteomes" id="UP000675664"/>
    </source>
</evidence>
<keyword evidence="3 10" id="KW-0812">Transmembrane</keyword>
<comment type="catalytic activity">
    <reaction evidence="8">
        <text>fluoride(in) = fluoride(out)</text>
        <dbReference type="Rhea" id="RHEA:76159"/>
        <dbReference type="ChEBI" id="CHEBI:17051"/>
    </reaction>
    <physiologicalReaction direction="left-to-right" evidence="8">
        <dbReference type="Rhea" id="RHEA:76160"/>
    </physiologicalReaction>
</comment>
<keyword evidence="12" id="KW-1185">Reference proteome</keyword>
<keyword evidence="4 10" id="KW-1133">Transmembrane helix</keyword>
<protein>
    <recommendedName>
        <fullName evidence="10">Fluoride-specific ion channel FluC</fullName>
    </recommendedName>
</protein>
<keyword evidence="5 10" id="KW-0472">Membrane</keyword>
<keyword evidence="10" id="KW-0915">Sodium</keyword>
<feature type="transmembrane region" description="Helical" evidence="10">
    <location>
        <begin position="20"/>
        <end position="40"/>
    </location>
</feature>
<feature type="transmembrane region" description="Helical" evidence="10">
    <location>
        <begin position="47"/>
        <end position="66"/>
    </location>
</feature>
<keyword evidence="10" id="KW-0479">Metal-binding</keyword>
<dbReference type="AlphaFoldDB" id="A0A8J7W4M4"/>
<dbReference type="GO" id="GO:0062054">
    <property type="term" value="F:fluoride channel activity"/>
    <property type="evidence" value="ECO:0007669"/>
    <property type="project" value="UniProtKB-UniRule"/>
</dbReference>
<reference evidence="11" key="2">
    <citation type="submission" date="2021-04" db="EMBL/GenBank/DDBJ databases">
        <authorList>
            <person name="Liu J."/>
        </authorList>
    </citation>
    <scope>NUCLEOTIDE SEQUENCE</scope>
    <source>
        <strain evidence="11">BAD-6</strain>
    </source>
</reference>
<gene>
    <name evidence="10" type="primary">fluC</name>
    <name evidence="10" type="synonym">crcB</name>
    <name evidence="11" type="ORF">KCX82_14080</name>
</gene>
<proteinExistence type="inferred from homology"/>
<evidence type="ECO:0000256" key="8">
    <source>
        <dbReference type="ARBA" id="ARBA00035585"/>
    </source>
</evidence>
<comment type="activity regulation">
    <text evidence="10">Na(+) is not transported, but it plays an essential structural role and its presence is essential for fluoride channel function.</text>
</comment>
<feature type="binding site" evidence="10">
    <location>
        <position position="60"/>
    </location>
    <ligand>
        <name>Na(+)</name>
        <dbReference type="ChEBI" id="CHEBI:29101"/>
        <note>structural</note>
    </ligand>
</feature>
<feature type="transmembrane region" description="Helical" evidence="10">
    <location>
        <begin position="78"/>
        <end position="102"/>
    </location>
</feature>
<accession>A0A8J7W4M4</accession>
<dbReference type="EMBL" id="JAGSND010000010">
    <property type="protein sequence ID" value="MBR0599013.1"/>
    <property type="molecule type" value="Genomic_DNA"/>
</dbReference>
<evidence type="ECO:0000256" key="9">
    <source>
        <dbReference type="ARBA" id="ARBA00049940"/>
    </source>
</evidence>
<keyword evidence="10" id="KW-0813">Transport</keyword>
<evidence type="ECO:0000256" key="7">
    <source>
        <dbReference type="ARBA" id="ARBA00035120"/>
    </source>
</evidence>
<evidence type="ECO:0000256" key="10">
    <source>
        <dbReference type="HAMAP-Rule" id="MF_00454"/>
    </source>
</evidence>
<keyword evidence="6 10" id="KW-0407">Ion channel</keyword>
<dbReference type="GO" id="GO:0005886">
    <property type="term" value="C:plasma membrane"/>
    <property type="evidence" value="ECO:0007669"/>
    <property type="project" value="UniProtKB-SubCell"/>
</dbReference>
<keyword evidence="10" id="KW-0406">Ion transport</keyword>
<comment type="caution">
    <text evidence="11">The sequence shown here is derived from an EMBL/GenBank/DDBJ whole genome shotgun (WGS) entry which is preliminary data.</text>
</comment>
<dbReference type="PANTHER" id="PTHR28259">
    <property type="entry name" value="FLUORIDE EXPORT PROTEIN 1-RELATED"/>
    <property type="match status" value="1"/>
</dbReference>